<sequence>MTTFHECVTVTLGYHKLGVRWVSKMLTEEHKKKRMGFAIDFLTRYAETGDEFLNHIITDGPFTLRLQLIPLPEVTFCRAKLPQR</sequence>
<evidence type="ECO:0000313" key="1">
    <source>
        <dbReference type="EMBL" id="GBN24823.1"/>
    </source>
</evidence>
<accession>A0A4Y2MGI5</accession>
<reference evidence="2 5" key="1">
    <citation type="journal article" date="2019" name="Sci. Rep.">
        <title>Orb-weaving spider Araneus ventricosus genome elucidates the spidroin gene catalogue.</title>
        <authorList>
            <person name="Kono N."/>
            <person name="Nakamura H."/>
            <person name="Ohtoshi R."/>
            <person name="Moran D.A.P."/>
            <person name="Shinohara A."/>
            <person name="Yoshida Y."/>
            <person name="Fujiwara M."/>
            <person name="Mori M."/>
            <person name="Tomita M."/>
            <person name="Arakawa K."/>
        </authorList>
    </citation>
    <scope>NUCLEOTIDE SEQUENCE [LARGE SCALE GENOMIC DNA]</scope>
</reference>
<organism evidence="2 5">
    <name type="scientific">Araneus ventricosus</name>
    <name type="common">Orbweaver spider</name>
    <name type="synonym">Epeira ventricosa</name>
    <dbReference type="NCBI Taxonomy" id="182803"/>
    <lineage>
        <taxon>Eukaryota</taxon>
        <taxon>Metazoa</taxon>
        <taxon>Ecdysozoa</taxon>
        <taxon>Arthropoda</taxon>
        <taxon>Chelicerata</taxon>
        <taxon>Arachnida</taxon>
        <taxon>Araneae</taxon>
        <taxon>Araneomorphae</taxon>
        <taxon>Entelegynae</taxon>
        <taxon>Araneoidea</taxon>
        <taxon>Araneidae</taxon>
        <taxon>Araneus</taxon>
    </lineage>
</organism>
<comment type="caution">
    <text evidence="2">The sequence shown here is derived from an EMBL/GenBank/DDBJ whole genome shotgun (WGS) entry which is preliminary data.</text>
</comment>
<evidence type="ECO:0000313" key="2">
    <source>
        <dbReference type="EMBL" id="GBN24857.1"/>
    </source>
</evidence>
<dbReference type="EMBL" id="BGPR01203808">
    <property type="protein sequence ID" value="GBN24944.1"/>
    <property type="molecule type" value="Genomic_DNA"/>
</dbReference>
<dbReference type="EMBL" id="BGPR01203777">
    <property type="protein sequence ID" value="GBN24857.1"/>
    <property type="molecule type" value="Genomic_DNA"/>
</dbReference>
<dbReference type="OrthoDB" id="6432695at2759"/>
<gene>
    <name evidence="3" type="ORF">AVEN_124691_1</name>
    <name evidence="4" type="ORF">AVEN_138733_1</name>
    <name evidence="2" type="ORF">AVEN_256995_1</name>
    <name evidence="1" type="ORF">AVEN_3209_1</name>
</gene>
<evidence type="ECO:0000313" key="4">
    <source>
        <dbReference type="EMBL" id="GBN24944.1"/>
    </source>
</evidence>
<dbReference type="AlphaFoldDB" id="A0A4Y2MGI5"/>
<dbReference type="Proteomes" id="UP000499080">
    <property type="component" value="Unassembled WGS sequence"/>
</dbReference>
<evidence type="ECO:0000313" key="5">
    <source>
        <dbReference type="Proteomes" id="UP000499080"/>
    </source>
</evidence>
<keyword evidence="5" id="KW-1185">Reference proteome</keyword>
<evidence type="ECO:0000313" key="3">
    <source>
        <dbReference type="EMBL" id="GBN24938.1"/>
    </source>
</evidence>
<protein>
    <submittedName>
        <fullName evidence="2">Uncharacterized protein</fullName>
    </submittedName>
</protein>
<name>A0A4Y2MGI5_ARAVE</name>
<proteinExistence type="predicted"/>
<dbReference type="EMBL" id="BGPR01203766">
    <property type="protein sequence ID" value="GBN24823.1"/>
    <property type="molecule type" value="Genomic_DNA"/>
</dbReference>
<dbReference type="EMBL" id="BGPR01203805">
    <property type="protein sequence ID" value="GBN24938.1"/>
    <property type="molecule type" value="Genomic_DNA"/>
</dbReference>